<keyword evidence="4" id="KW-1185">Reference proteome</keyword>
<dbReference type="PANTHER" id="PTHR11699">
    <property type="entry name" value="ALDEHYDE DEHYDROGENASE-RELATED"/>
    <property type="match status" value="1"/>
</dbReference>
<gene>
    <name evidence="3" type="ORF">ACFOEJ_14345</name>
</gene>
<dbReference type="InterPro" id="IPR016161">
    <property type="entry name" value="Ald_DH/histidinol_DH"/>
</dbReference>
<dbReference type="Proteomes" id="UP001595625">
    <property type="component" value="Unassembled WGS sequence"/>
</dbReference>
<dbReference type="RefSeq" id="WP_117312794.1">
    <property type="nucleotide sequence ID" value="NZ_JBHRUJ010000017.1"/>
</dbReference>
<dbReference type="Gene3D" id="3.40.309.10">
    <property type="entry name" value="Aldehyde Dehydrogenase, Chain A, domain 2"/>
    <property type="match status" value="1"/>
</dbReference>
<dbReference type="InterPro" id="IPR016162">
    <property type="entry name" value="Ald_DH_N"/>
</dbReference>
<sequence length="498" mass="54316">MKKIEQFINGDPFVSDSGKYFSVINPSTKEIIAEVAEGNETDVNKAVEAATLAFQTSDWAVNKDLRYRVLNRFAAILRESLPELVELESMMTGRPIREMKAQLSRLPEWYEYYASVLKTLDDFSPPFGEGFVNYTTRIPLGVVALVAPWNHPLLILTKKLAPALAAGNAVVIKPSENTPLTTYFLAELAKEAGVPNGILNVVQGYGNVVGKALISHKAIEKIDLTGGTETGRQVAAIAGSNLAKVSAELGGKASVLILPDVDLDEAVNGAAFASFIAAGQTCVQGSRILVPASLHDEFVERFIKKVEGLVIGDPKNVETDIGPVISEKQYNQILNYIQIGIDEGAKLAYGGGAPADEKTPPGFYITPTIFTQADNSMRIAQEEIFGPVTCIIKYNDIEDDLIPLANGTEMGLAMSIWTNNIRDAHWLANQLEAGIIWINDHHRIDPSSPWGGFKDSGIGSENSIQCYKDYTKIRNVIVNTSRTAFDWFDGSGQVKRYS</sequence>
<dbReference type="EMBL" id="JBHRUJ010000017">
    <property type="protein sequence ID" value="MFC3212264.1"/>
    <property type="molecule type" value="Genomic_DNA"/>
</dbReference>
<comment type="caution">
    <text evidence="3">The sequence shown here is derived from an EMBL/GenBank/DDBJ whole genome shotgun (WGS) entry which is preliminary data.</text>
</comment>
<dbReference type="InterPro" id="IPR016163">
    <property type="entry name" value="Ald_DH_C"/>
</dbReference>
<keyword evidence="1" id="KW-0560">Oxidoreductase</keyword>
<dbReference type="SUPFAM" id="SSF53720">
    <property type="entry name" value="ALDH-like"/>
    <property type="match status" value="1"/>
</dbReference>
<protein>
    <submittedName>
        <fullName evidence="3">Aldehyde dehydrogenase</fullName>
    </submittedName>
</protein>
<accession>A0ABV7KS42</accession>
<feature type="domain" description="Aldehyde dehydrogenase" evidence="2">
    <location>
        <begin position="14"/>
        <end position="476"/>
    </location>
</feature>
<evidence type="ECO:0000259" key="2">
    <source>
        <dbReference type="Pfam" id="PF00171"/>
    </source>
</evidence>
<evidence type="ECO:0000256" key="1">
    <source>
        <dbReference type="ARBA" id="ARBA00023002"/>
    </source>
</evidence>
<dbReference type="InterPro" id="IPR015590">
    <property type="entry name" value="Aldehyde_DH_dom"/>
</dbReference>
<dbReference type="Pfam" id="PF00171">
    <property type="entry name" value="Aldedh"/>
    <property type="match status" value="1"/>
</dbReference>
<evidence type="ECO:0000313" key="4">
    <source>
        <dbReference type="Proteomes" id="UP001595625"/>
    </source>
</evidence>
<dbReference type="Gene3D" id="3.40.605.10">
    <property type="entry name" value="Aldehyde Dehydrogenase, Chain A, domain 1"/>
    <property type="match status" value="1"/>
</dbReference>
<proteinExistence type="predicted"/>
<organism evidence="3 4">
    <name type="scientific">Planomicrobium okeanokoites</name>
    <name type="common">Planococcus okeanokoites</name>
    <name type="synonym">Flavobacterium okeanokoites</name>
    <dbReference type="NCBI Taxonomy" id="244"/>
    <lineage>
        <taxon>Bacteria</taxon>
        <taxon>Bacillati</taxon>
        <taxon>Bacillota</taxon>
        <taxon>Bacilli</taxon>
        <taxon>Bacillales</taxon>
        <taxon>Caryophanaceae</taxon>
        <taxon>Planomicrobium</taxon>
    </lineage>
</organism>
<evidence type="ECO:0000313" key="3">
    <source>
        <dbReference type="EMBL" id="MFC3212264.1"/>
    </source>
</evidence>
<reference evidence="4" key="1">
    <citation type="journal article" date="2019" name="Int. J. Syst. Evol. Microbiol.">
        <title>The Global Catalogue of Microorganisms (GCM) 10K type strain sequencing project: providing services to taxonomists for standard genome sequencing and annotation.</title>
        <authorList>
            <consortium name="The Broad Institute Genomics Platform"/>
            <consortium name="The Broad Institute Genome Sequencing Center for Infectious Disease"/>
            <person name="Wu L."/>
            <person name="Ma J."/>
        </authorList>
    </citation>
    <scope>NUCLEOTIDE SEQUENCE [LARGE SCALE GENOMIC DNA]</scope>
    <source>
        <strain evidence="4">CCM 320</strain>
    </source>
</reference>
<dbReference type="CDD" id="cd07114">
    <property type="entry name" value="ALDH_DhaS"/>
    <property type="match status" value="1"/>
</dbReference>
<name>A0ABV7KS42_PLAOK</name>